<reference evidence="9" key="1">
    <citation type="journal article" date="2019" name="Int. J. Syst. Evol. Microbiol.">
        <title>The Global Catalogue of Microorganisms (GCM) 10K type strain sequencing project: providing services to taxonomists for standard genome sequencing and annotation.</title>
        <authorList>
            <consortium name="The Broad Institute Genomics Platform"/>
            <consortium name="The Broad Institute Genome Sequencing Center for Infectious Disease"/>
            <person name="Wu L."/>
            <person name="Ma J."/>
        </authorList>
    </citation>
    <scope>NUCLEOTIDE SEQUENCE [LARGE SCALE GENOMIC DNA]</scope>
    <source>
        <strain evidence="9">JCM 17805</strain>
    </source>
</reference>
<evidence type="ECO:0000256" key="7">
    <source>
        <dbReference type="SAM" id="Phobius"/>
    </source>
</evidence>
<feature type="transmembrane region" description="Helical" evidence="7">
    <location>
        <begin position="316"/>
        <end position="338"/>
    </location>
</feature>
<dbReference type="PANTHER" id="PTHR30618:SF0">
    <property type="entry name" value="PURINE-URACIL PERMEASE NCS1"/>
    <property type="match status" value="1"/>
</dbReference>
<feature type="transmembrane region" description="Helical" evidence="7">
    <location>
        <begin position="51"/>
        <end position="74"/>
    </location>
</feature>
<dbReference type="EMBL" id="BAABFL010000359">
    <property type="protein sequence ID" value="GAA4650082.1"/>
    <property type="molecule type" value="Genomic_DNA"/>
</dbReference>
<gene>
    <name evidence="8" type="ORF">GCM10023116_23650</name>
</gene>
<feature type="transmembrane region" description="Helical" evidence="7">
    <location>
        <begin position="273"/>
        <end position="296"/>
    </location>
</feature>
<proteinExistence type="inferred from homology"/>
<comment type="subcellular location">
    <subcellularLocation>
        <location evidence="1">Membrane</location>
        <topology evidence="1">Multi-pass membrane protein</topology>
    </subcellularLocation>
</comment>
<comment type="caution">
    <text evidence="8">The sequence shown here is derived from an EMBL/GenBank/DDBJ whole genome shotgun (WGS) entry which is preliminary data.</text>
</comment>
<feature type="transmembrane region" description="Helical" evidence="7">
    <location>
        <begin position="394"/>
        <end position="414"/>
    </location>
</feature>
<comment type="similarity">
    <text evidence="2">Belongs to the purine-cytosine permease (2.A.39) family.</text>
</comment>
<dbReference type="InterPro" id="IPR045225">
    <property type="entry name" value="Uracil/uridine/allantoin_perm"/>
</dbReference>
<organism evidence="8 9">
    <name type="scientific">Kistimonas scapharcae</name>
    <dbReference type="NCBI Taxonomy" id="1036133"/>
    <lineage>
        <taxon>Bacteria</taxon>
        <taxon>Pseudomonadati</taxon>
        <taxon>Pseudomonadota</taxon>
        <taxon>Gammaproteobacteria</taxon>
        <taxon>Oceanospirillales</taxon>
        <taxon>Endozoicomonadaceae</taxon>
        <taxon>Kistimonas</taxon>
    </lineage>
</organism>
<keyword evidence="3 7" id="KW-0812">Transmembrane</keyword>
<feature type="transmembrane region" description="Helical" evidence="7">
    <location>
        <begin position="157"/>
        <end position="182"/>
    </location>
</feature>
<feature type="transmembrane region" description="Helical" evidence="7">
    <location>
        <begin position="232"/>
        <end position="252"/>
    </location>
</feature>
<feature type="region of interest" description="Disordered" evidence="6">
    <location>
        <begin position="488"/>
        <end position="516"/>
    </location>
</feature>
<dbReference type="InterPro" id="IPR001248">
    <property type="entry name" value="Pur-cyt_permease"/>
</dbReference>
<evidence type="ECO:0000256" key="5">
    <source>
        <dbReference type="ARBA" id="ARBA00023136"/>
    </source>
</evidence>
<dbReference type="Proteomes" id="UP001500604">
    <property type="component" value="Unassembled WGS sequence"/>
</dbReference>
<evidence type="ECO:0000256" key="4">
    <source>
        <dbReference type="ARBA" id="ARBA00022989"/>
    </source>
</evidence>
<evidence type="ECO:0000313" key="9">
    <source>
        <dbReference type="Proteomes" id="UP001500604"/>
    </source>
</evidence>
<dbReference type="Pfam" id="PF02133">
    <property type="entry name" value="Transp_cyt_pur"/>
    <property type="match status" value="1"/>
</dbReference>
<evidence type="ECO:0000313" key="8">
    <source>
        <dbReference type="EMBL" id="GAA4650082.1"/>
    </source>
</evidence>
<name>A0ABP8V2H3_9GAMM</name>
<evidence type="ECO:0000256" key="1">
    <source>
        <dbReference type="ARBA" id="ARBA00004141"/>
    </source>
</evidence>
<dbReference type="RefSeq" id="WP_345196174.1">
    <property type="nucleotide sequence ID" value="NZ_BAABFL010000359.1"/>
</dbReference>
<evidence type="ECO:0000256" key="3">
    <source>
        <dbReference type="ARBA" id="ARBA00022692"/>
    </source>
</evidence>
<protein>
    <submittedName>
        <fullName evidence="8">NCS1 family nucleobase:cation symporter-1</fullName>
    </submittedName>
</protein>
<dbReference type="PANTHER" id="PTHR30618">
    <property type="entry name" value="NCS1 FAMILY PURINE/PYRIMIDINE TRANSPORTER"/>
    <property type="match status" value="1"/>
</dbReference>
<keyword evidence="9" id="KW-1185">Reference proteome</keyword>
<feature type="transmembrane region" description="Helical" evidence="7">
    <location>
        <begin position="435"/>
        <end position="455"/>
    </location>
</feature>
<evidence type="ECO:0000256" key="6">
    <source>
        <dbReference type="SAM" id="MobiDB-lite"/>
    </source>
</evidence>
<feature type="transmembrane region" description="Helical" evidence="7">
    <location>
        <begin position="461"/>
        <end position="481"/>
    </location>
</feature>
<dbReference type="Gene3D" id="1.10.4160.10">
    <property type="entry name" value="Hydantoin permease"/>
    <property type="match status" value="1"/>
</dbReference>
<feature type="transmembrane region" description="Helical" evidence="7">
    <location>
        <begin position="194"/>
        <end position="212"/>
    </location>
</feature>
<accession>A0ABP8V2H3</accession>
<feature type="transmembrane region" description="Helical" evidence="7">
    <location>
        <begin position="358"/>
        <end position="374"/>
    </location>
</feature>
<feature type="transmembrane region" description="Helical" evidence="7">
    <location>
        <begin position="125"/>
        <end position="151"/>
    </location>
</feature>
<feature type="compositionally biased region" description="Basic and acidic residues" evidence="6">
    <location>
        <begin position="497"/>
        <end position="508"/>
    </location>
</feature>
<keyword evidence="5 7" id="KW-0472">Membrane</keyword>
<dbReference type="CDD" id="cd11485">
    <property type="entry name" value="SLC-NCS1sbd_YbbW-like"/>
    <property type="match status" value="1"/>
</dbReference>
<sequence length="516" mass="55968">MSEQRSTMKTRGDFFELEVGEDLKQSPLFNDDIAPTRLEERTWKTGHVASLWVGMAICVPTYTLGGVLTAYFGLSVTEALLTILLANIIVLIPLMLNAFSGTRYGIPFPVVLRSSFGLRGSNLPCLIRAVVACGWFGIQTLFGGLAIHLMFSALSESWASLGGTGEVIGFFLFLVLNLYVVIRGSEAIRKLESFSAPLLLIVGLGLMIWALPKVDLGALLATPANRPEGDSVWGYFFGGLTAMVGFWATLSLNIPDFSRFVRSQKDQLLGQALGLPLTMFFFAALGVVLTAASHILVGQTISDPVNLIGQIDNKAVVVIAMLMIIIATISTNTAANIVSPTNDFQNIAPKLIDGKRGVLLTGLVGILLMGWELLRKLELITSNTSVEALYTGWLLGYSSLLGPIAGIMIVDYFIIKKQQLHLVDLYRQGGHYPSVNPAAMLAFTIPVALTVTAIITQSMMWFYSYGWFTGSLLGGLLYYAFSKTQSPSEPTQDGENDNSRRTSADNHSEALSAEVI</sequence>
<feature type="transmembrane region" description="Helical" evidence="7">
    <location>
        <begin position="80"/>
        <end position="104"/>
    </location>
</feature>
<keyword evidence="4 7" id="KW-1133">Transmembrane helix</keyword>
<evidence type="ECO:0000256" key="2">
    <source>
        <dbReference type="ARBA" id="ARBA00008974"/>
    </source>
</evidence>